<feature type="region of interest" description="Disordered" evidence="1">
    <location>
        <begin position="1"/>
        <end position="28"/>
    </location>
</feature>
<dbReference type="EMBL" id="JARKIE010000006">
    <property type="protein sequence ID" value="KAJ7706786.1"/>
    <property type="molecule type" value="Genomic_DNA"/>
</dbReference>
<organism evidence="2 3">
    <name type="scientific">Mycena rosella</name>
    <name type="common">Pink bonnet</name>
    <name type="synonym">Agaricus rosellus</name>
    <dbReference type="NCBI Taxonomy" id="1033263"/>
    <lineage>
        <taxon>Eukaryota</taxon>
        <taxon>Fungi</taxon>
        <taxon>Dikarya</taxon>
        <taxon>Basidiomycota</taxon>
        <taxon>Agaricomycotina</taxon>
        <taxon>Agaricomycetes</taxon>
        <taxon>Agaricomycetidae</taxon>
        <taxon>Agaricales</taxon>
        <taxon>Marasmiineae</taxon>
        <taxon>Mycenaceae</taxon>
        <taxon>Mycena</taxon>
    </lineage>
</organism>
<feature type="compositionally biased region" description="Low complexity" evidence="1">
    <location>
        <begin position="113"/>
        <end position="124"/>
    </location>
</feature>
<proteinExistence type="predicted"/>
<keyword evidence="3" id="KW-1185">Reference proteome</keyword>
<comment type="caution">
    <text evidence="2">The sequence shown here is derived from an EMBL/GenBank/DDBJ whole genome shotgun (WGS) entry which is preliminary data.</text>
</comment>
<evidence type="ECO:0000313" key="3">
    <source>
        <dbReference type="Proteomes" id="UP001221757"/>
    </source>
</evidence>
<gene>
    <name evidence="2" type="ORF">B0H17DRAFT_1192355</name>
</gene>
<dbReference type="AlphaFoldDB" id="A0AAD7M9G8"/>
<reference evidence="2" key="1">
    <citation type="submission" date="2023-03" db="EMBL/GenBank/DDBJ databases">
        <title>Massive genome expansion in bonnet fungi (Mycena s.s.) driven by repeated elements and novel gene families across ecological guilds.</title>
        <authorList>
            <consortium name="Lawrence Berkeley National Laboratory"/>
            <person name="Harder C.B."/>
            <person name="Miyauchi S."/>
            <person name="Viragh M."/>
            <person name="Kuo A."/>
            <person name="Thoen E."/>
            <person name="Andreopoulos B."/>
            <person name="Lu D."/>
            <person name="Skrede I."/>
            <person name="Drula E."/>
            <person name="Henrissat B."/>
            <person name="Morin E."/>
            <person name="Kohler A."/>
            <person name="Barry K."/>
            <person name="LaButti K."/>
            <person name="Morin E."/>
            <person name="Salamov A."/>
            <person name="Lipzen A."/>
            <person name="Mereny Z."/>
            <person name="Hegedus B."/>
            <person name="Baldrian P."/>
            <person name="Stursova M."/>
            <person name="Weitz H."/>
            <person name="Taylor A."/>
            <person name="Grigoriev I.V."/>
            <person name="Nagy L.G."/>
            <person name="Martin F."/>
            <person name="Kauserud H."/>
        </authorList>
    </citation>
    <scope>NUCLEOTIDE SEQUENCE</scope>
    <source>
        <strain evidence="2">CBHHK067</strain>
    </source>
</reference>
<evidence type="ECO:0000313" key="2">
    <source>
        <dbReference type="EMBL" id="KAJ7706786.1"/>
    </source>
</evidence>
<name>A0AAD7M9G8_MYCRO</name>
<feature type="region of interest" description="Disordered" evidence="1">
    <location>
        <begin position="112"/>
        <end position="166"/>
    </location>
</feature>
<accession>A0AAD7M9G8</accession>
<evidence type="ECO:0000256" key="1">
    <source>
        <dbReference type="SAM" id="MobiDB-lite"/>
    </source>
</evidence>
<protein>
    <submittedName>
        <fullName evidence="2">Uncharacterized protein</fullName>
    </submittedName>
</protein>
<dbReference type="Proteomes" id="UP001221757">
    <property type="component" value="Unassembled WGS sequence"/>
</dbReference>
<sequence length="208" mass="22618">MLAPRPPPRVTRAPRLTNSSSKRDTPDAAPRIVAAANVLDNAVVAAGHFTQLLALGRREGRLRRRARHRVRPPRCAQKLTAQLCYLLGDRPAFYVLPTDKFFVLGKRDRRMLRPASSPRPTTSTTPPPAPLPGSSPEAFHQRQSTPYSATAWRTPPPSRASSCPPSGPSTESAYMLVVCPGSLNYDFICAKPNLRAGAAYDGIRGVAQ</sequence>